<organism evidence="10 11">
    <name type="scientific">Hansschlegelia quercus</name>
    <dbReference type="NCBI Taxonomy" id="2528245"/>
    <lineage>
        <taxon>Bacteria</taxon>
        <taxon>Pseudomonadati</taxon>
        <taxon>Pseudomonadota</taxon>
        <taxon>Alphaproteobacteria</taxon>
        <taxon>Hyphomicrobiales</taxon>
        <taxon>Methylopilaceae</taxon>
        <taxon>Hansschlegelia</taxon>
    </lineage>
</organism>
<comment type="caution">
    <text evidence="8">Lacks conserved residue(s) required for the propagation of feature annotation.</text>
</comment>
<comment type="caution">
    <text evidence="10">The sequence shown here is derived from an EMBL/GenBank/DDBJ whole genome shotgun (WGS) entry which is preliminary data.</text>
</comment>
<keyword evidence="8" id="KW-0963">Cytoplasm</keyword>
<dbReference type="GO" id="GO:0005525">
    <property type="term" value="F:GTP binding"/>
    <property type="evidence" value="ECO:0007669"/>
    <property type="project" value="UniProtKB-UniRule"/>
</dbReference>
<feature type="binding site" evidence="8">
    <location>
        <position position="127"/>
    </location>
    <ligand>
        <name>(6S)-5-formyl-5,6,7,8-tetrahydrofolate</name>
        <dbReference type="ChEBI" id="CHEBI:57457"/>
    </ligand>
</feature>
<dbReference type="Pfam" id="PF01926">
    <property type="entry name" value="MMR_HSR1"/>
    <property type="match status" value="1"/>
</dbReference>
<dbReference type="Gene3D" id="3.40.50.300">
    <property type="entry name" value="P-loop containing nucleotide triphosphate hydrolases"/>
    <property type="match status" value="1"/>
</dbReference>
<evidence type="ECO:0000256" key="8">
    <source>
        <dbReference type="HAMAP-Rule" id="MF_00379"/>
    </source>
</evidence>
<feature type="binding site" evidence="8">
    <location>
        <begin position="346"/>
        <end position="348"/>
    </location>
    <ligand>
        <name>GTP</name>
        <dbReference type="ChEBI" id="CHEBI:37565"/>
    </ligand>
</feature>
<dbReference type="EC" id="3.6.-.-" evidence="8"/>
<feature type="domain" description="TrmE-type G" evidence="9">
    <location>
        <begin position="223"/>
        <end position="365"/>
    </location>
</feature>
<evidence type="ECO:0000256" key="4">
    <source>
        <dbReference type="ARBA" id="ARBA00022801"/>
    </source>
</evidence>
<dbReference type="InterPro" id="IPR004520">
    <property type="entry name" value="GTPase_MnmE"/>
</dbReference>
<feature type="binding site" evidence="8">
    <location>
        <position position="87"/>
    </location>
    <ligand>
        <name>(6S)-5-formyl-5,6,7,8-tetrahydrofolate</name>
        <dbReference type="ChEBI" id="CHEBI:57457"/>
    </ligand>
</feature>
<dbReference type="GO" id="GO:0030488">
    <property type="term" value="P:tRNA methylation"/>
    <property type="evidence" value="ECO:0007669"/>
    <property type="project" value="TreeGrafter"/>
</dbReference>
<dbReference type="Pfam" id="PF10396">
    <property type="entry name" value="TrmE_N"/>
    <property type="match status" value="1"/>
</dbReference>
<accession>A0A4Q9GP65</accession>
<keyword evidence="4 8" id="KW-0378">Hydrolase</keyword>
<sequence>MTQPSAPISRDTIVALSSAPGRAAVAVIRLSGPEAGTSLAALCGPLPEPRRVSLRTIRDPRTSEPIDRGFALWLPGPNTQTGENAAEMHLHGGRAVIAAALDAALSIAGVRMAEPGEFTRRAFLAGKLDLAEAEGLADLLEAETEAQRRQALAQSSGALSVRINGWRDRVVEVMALVEAGIDFSDESDVTDAARAQAYDVLTPLREEIAVALADTRGERLREGFRVAILGRPNAGKSSLLNALARREAAIVAAEPGTTRDVIEVQMDLGGLPVVLVDTAGLREARDAAEMEGVRRAGEQAKAADLVIWLEDVAGRTEPEVPPEARVWRVVNKIDTAPAAEFAHRISARTGEGLDRLAAALGAAAADALNSGGSAGVTRARHRDALAAAVASIDTALDAWTDTPDEILAELLRRAADELGRVTGRVGVEEVLGRIFSTFCIGK</sequence>
<feature type="binding site" evidence="8">
    <location>
        <position position="29"/>
    </location>
    <ligand>
        <name>(6S)-5-formyl-5,6,7,8-tetrahydrofolate</name>
        <dbReference type="ChEBI" id="CHEBI:57457"/>
    </ligand>
</feature>
<dbReference type="Proteomes" id="UP000291613">
    <property type="component" value="Unassembled WGS sequence"/>
</dbReference>
<keyword evidence="5 8" id="KW-0460">Magnesium</keyword>
<dbReference type="Pfam" id="PF12631">
    <property type="entry name" value="MnmE_helical"/>
    <property type="match status" value="1"/>
</dbReference>
<dbReference type="NCBIfam" id="NF003661">
    <property type="entry name" value="PRK05291.1-3"/>
    <property type="match status" value="1"/>
</dbReference>
<proteinExistence type="inferred from homology"/>
<feature type="binding site" evidence="8">
    <location>
        <position position="258"/>
    </location>
    <ligand>
        <name>Mg(2+)</name>
        <dbReference type="ChEBI" id="CHEBI:18420"/>
    </ligand>
</feature>
<dbReference type="InterPro" id="IPR025867">
    <property type="entry name" value="MnmE_helical"/>
</dbReference>
<evidence type="ECO:0000313" key="11">
    <source>
        <dbReference type="Proteomes" id="UP000291613"/>
    </source>
</evidence>
<dbReference type="Gene3D" id="1.20.120.430">
    <property type="entry name" value="tRNA modification GTPase MnmE domain 2"/>
    <property type="match status" value="1"/>
</dbReference>
<dbReference type="SUPFAM" id="SSF52540">
    <property type="entry name" value="P-loop containing nucleoside triphosphate hydrolases"/>
    <property type="match status" value="1"/>
</dbReference>
<dbReference type="InterPro" id="IPR031168">
    <property type="entry name" value="G_TrmE"/>
</dbReference>
<keyword evidence="8" id="KW-0479">Metal-binding</keyword>
<feature type="binding site" evidence="8">
    <location>
        <position position="237"/>
    </location>
    <ligand>
        <name>Mg(2+)</name>
        <dbReference type="ChEBI" id="CHEBI:18420"/>
    </ligand>
</feature>
<dbReference type="PANTHER" id="PTHR42714">
    <property type="entry name" value="TRNA MODIFICATION GTPASE GTPBP3"/>
    <property type="match status" value="1"/>
</dbReference>
<comment type="cofactor">
    <cofactor evidence="8">
        <name>K(+)</name>
        <dbReference type="ChEBI" id="CHEBI:29103"/>
    </cofactor>
    <text evidence="8">Binds 1 potassium ion per subunit.</text>
</comment>
<dbReference type="GO" id="GO:0005737">
    <property type="term" value="C:cytoplasm"/>
    <property type="evidence" value="ECO:0007669"/>
    <property type="project" value="UniProtKB-SubCell"/>
</dbReference>
<dbReference type="SUPFAM" id="SSF116878">
    <property type="entry name" value="TrmE connector domain"/>
    <property type="match status" value="1"/>
</dbReference>
<dbReference type="PROSITE" id="PS51709">
    <property type="entry name" value="G_TRME"/>
    <property type="match status" value="1"/>
</dbReference>
<keyword evidence="7 8" id="KW-0342">GTP-binding</keyword>
<evidence type="ECO:0000256" key="6">
    <source>
        <dbReference type="ARBA" id="ARBA00022958"/>
    </source>
</evidence>
<comment type="subunit">
    <text evidence="8">Homodimer. Heterotetramer of two MnmE and two MnmG subunits.</text>
</comment>
<dbReference type="EMBL" id="SIUB01000003">
    <property type="protein sequence ID" value="TBN53670.1"/>
    <property type="molecule type" value="Genomic_DNA"/>
</dbReference>
<evidence type="ECO:0000256" key="2">
    <source>
        <dbReference type="ARBA" id="ARBA00022694"/>
    </source>
</evidence>
<dbReference type="CDD" id="cd14858">
    <property type="entry name" value="TrmE_N"/>
    <property type="match status" value="1"/>
</dbReference>
<evidence type="ECO:0000256" key="7">
    <source>
        <dbReference type="ARBA" id="ARBA00023134"/>
    </source>
</evidence>
<dbReference type="CDD" id="cd04164">
    <property type="entry name" value="trmE"/>
    <property type="match status" value="1"/>
</dbReference>
<keyword evidence="3 8" id="KW-0547">Nucleotide-binding</keyword>
<dbReference type="InterPro" id="IPR027368">
    <property type="entry name" value="MnmE_dom2"/>
</dbReference>
<comment type="function">
    <text evidence="8">Exhibits a very high intrinsic GTPase hydrolysis rate. Involved in the addition of a carboxymethylaminomethyl (cmnm) group at the wobble position (U34) of certain tRNAs, forming tRNA-cmnm(5)s(2)U34.</text>
</comment>
<dbReference type="InterPro" id="IPR027417">
    <property type="entry name" value="P-loop_NTPase"/>
</dbReference>
<dbReference type="InterPro" id="IPR018948">
    <property type="entry name" value="GTP-bd_TrmE_N"/>
</dbReference>
<dbReference type="AlphaFoldDB" id="A0A4Q9GP65"/>
<keyword evidence="2 8" id="KW-0819">tRNA processing</keyword>
<dbReference type="InterPro" id="IPR006073">
    <property type="entry name" value="GTP-bd"/>
</dbReference>
<evidence type="ECO:0000313" key="10">
    <source>
        <dbReference type="EMBL" id="TBN53670.1"/>
    </source>
</evidence>
<dbReference type="OrthoDB" id="9805918at2"/>
<reference evidence="10 11" key="1">
    <citation type="submission" date="2019-02" db="EMBL/GenBank/DDBJ databases">
        <title>Hansschlegelia quercus sp. nov., a novel methylotrophic bacterium from buds of oak (Quercus robur L.).</title>
        <authorList>
            <person name="Agafonova N.V."/>
            <person name="Kaparullina E.N."/>
            <person name="Grouzdev D.S."/>
            <person name="Doronina N.V."/>
        </authorList>
    </citation>
    <scope>NUCLEOTIDE SEQUENCE [LARGE SCALE GENOMIC DNA]</scope>
    <source>
        <strain evidence="10 11">Dub</strain>
    </source>
</reference>
<protein>
    <recommendedName>
        <fullName evidence="8">tRNA modification GTPase MnmE</fullName>
        <ecNumber evidence="8">3.6.-.-</ecNumber>
    </recommendedName>
</protein>
<evidence type="ECO:0000256" key="3">
    <source>
        <dbReference type="ARBA" id="ARBA00022741"/>
    </source>
</evidence>
<dbReference type="PRINTS" id="PR00326">
    <property type="entry name" value="GTP1OBG"/>
</dbReference>
<feature type="binding site" evidence="8">
    <location>
        <begin position="277"/>
        <end position="280"/>
    </location>
    <ligand>
        <name>GTP</name>
        <dbReference type="ChEBI" id="CHEBI:37565"/>
    </ligand>
</feature>
<keyword evidence="11" id="KW-1185">Reference proteome</keyword>
<dbReference type="GO" id="GO:0003924">
    <property type="term" value="F:GTPase activity"/>
    <property type="evidence" value="ECO:0007669"/>
    <property type="project" value="UniProtKB-UniRule"/>
</dbReference>
<dbReference type="PANTHER" id="PTHR42714:SF2">
    <property type="entry name" value="TRNA MODIFICATION GTPASE GTPBP3, MITOCHONDRIAL"/>
    <property type="match status" value="1"/>
</dbReference>
<dbReference type="GO" id="GO:0002098">
    <property type="term" value="P:tRNA wobble uridine modification"/>
    <property type="evidence" value="ECO:0007669"/>
    <property type="project" value="TreeGrafter"/>
</dbReference>
<dbReference type="InterPro" id="IPR005225">
    <property type="entry name" value="Small_GTP-bd"/>
</dbReference>
<evidence type="ECO:0000256" key="1">
    <source>
        <dbReference type="ARBA" id="ARBA00011043"/>
    </source>
</evidence>
<dbReference type="GO" id="GO:0046872">
    <property type="term" value="F:metal ion binding"/>
    <property type="evidence" value="ECO:0007669"/>
    <property type="project" value="UniProtKB-KW"/>
</dbReference>
<dbReference type="HAMAP" id="MF_00379">
    <property type="entry name" value="GTPase_MnmE"/>
    <property type="match status" value="1"/>
</dbReference>
<evidence type="ECO:0000259" key="9">
    <source>
        <dbReference type="PROSITE" id="PS51709"/>
    </source>
</evidence>
<comment type="subcellular location">
    <subcellularLocation>
        <location evidence="8">Cytoplasm</location>
    </subcellularLocation>
</comment>
<feature type="binding site" evidence="8">
    <location>
        <position position="442"/>
    </location>
    <ligand>
        <name>(6S)-5-formyl-5,6,7,8-tetrahydrofolate</name>
        <dbReference type="ChEBI" id="CHEBI:57457"/>
    </ligand>
</feature>
<comment type="similarity">
    <text evidence="1 8">Belongs to the TRAFAC class TrmE-Era-EngA-EngB-Septin-like GTPase superfamily. TrmE GTPase family.</text>
</comment>
<dbReference type="NCBIfam" id="TIGR00231">
    <property type="entry name" value="small_GTP"/>
    <property type="match status" value="1"/>
</dbReference>
<dbReference type="Gene3D" id="3.30.1360.120">
    <property type="entry name" value="Probable tRNA modification gtpase trme, domain 1"/>
    <property type="match status" value="1"/>
</dbReference>
<evidence type="ECO:0000256" key="5">
    <source>
        <dbReference type="ARBA" id="ARBA00022842"/>
    </source>
</evidence>
<gene>
    <name evidence="8 10" type="primary">mnmE</name>
    <name evidence="8" type="synonym">trmE</name>
    <name evidence="10" type="ORF">EYR15_07645</name>
</gene>
<name>A0A4Q9GP65_9HYPH</name>
<feature type="binding site" evidence="8">
    <location>
        <begin position="233"/>
        <end position="238"/>
    </location>
    <ligand>
        <name>GTP</name>
        <dbReference type="ChEBI" id="CHEBI:37565"/>
    </ligand>
</feature>
<feature type="binding site" evidence="8">
    <location>
        <begin position="252"/>
        <end position="258"/>
    </location>
    <ligand>
        <name>GTP</name>
        <dbReference type="ChEBI" id="CHEBI:37565"/>
    </ligand>
</feature>
<dbReference type="FunFam" id="3.30.1360.120:FF:000007">
    <property type="entry name" value="tRNA modification GTPase GTPBP3, mitochondrial"/>
    <property type="match status" value="1"/>
</dbReference>
<dbReference type="RefSeq" id="WP_131002700.1">
    <property type="nucleotide sequence ID" value="NZ_JBHSZR010000003.1"/>
</dbReference>
<keyword evidence="6 8" id="KW-0630">Potassium</keyword>
<dbReference type="InterPro" id="IPR027266">
    <property type="entry name" value="TrmE/GcvT-like"/>
</dbReference>